<dbReference type="EMBL" id="CACVAP010000065">
    <property type="protein sequence ID" value="CAA6812086.1"/>
    <property type="molecule type" value="Genomic_DNA"/>
</dbReference>
<dbReference type="Pfam" id="PF04294">
    <property type="entry name" value="VanW"/>
    <property type="match status" value="1"/>
</dbReference>
<reference evidence="1" key="1">
    <citation type="submission" date="2020-01" db="EMBL/GenBank/DDBJ databases">
        <authorList>
            <person name="Meier V. D."/>
            <person name="Meier V D."/>
        </authorList>
    </citation>
    <scope>NUCLEOTIDE SEQUENCE</scope>
    <source>
        <strain evidence="1">HLG_WM_MAG_06</strain>
    </source>
</reference>
<proteinExistence type="predicted"/>
<evidence type="ECO:0000313" key="1">
    <source>
        <dbReference type="EMBL" id="CAA6812086.1"/>
    </source>
</evidence>
<dbReference type="AlphaFoldDB" id="A0A6S6TAY5"/>
<accession>A0A6S6TAY5</accession>
<dbReference type="PANTHER" id="PTHR35788:SF1">
    <property type="entry name" value="EXPORTED PROTEIN"/>
    <property type="match status" value="1"/>
</dbReference>
<protein>
    <submittedName>
        <fullName evidence="1">Vancomycin B-type resistance protein VanW</fullName>
    </submittedName>
</protein>
<dbReference type="InterPro" id="IPR052913">
    <property type="entry name" value="Glycopeptide_resist_protein"/>
</dbReference>
<name>A0A6S6TAY5_9BACT</name>
<sequence>MFKRPKFLKKSLATYHPWLYHIVVFVKRVERHVEWQFDGRNYAETRQEKVLDFRVKKHQSVLIRRYSNNSDMELQYNKVGNLKLVIEALNGTIIRPNETFSFYKLLGKPTEKRGFKRGMELSRGEARAGFGGGICQSSNLIYWLALHSPLETLERHHHSFDPFPDTGRVLPFASGATVMYNYRDLCLYNPTEQTFQLRLWLDEKCLNGELRTDVEMDLKYHVYEKEHYFEKKNEQYFRSNELWREVKSKGREISYLEEEFLVRNYAEVKYVPDEFKK</sequence>
<dbReference type="InterPro" id="IPR007391">
    <property type="entry name" value="Vancomycin_resist_VanW"/>
</dbReference>
<dbReference type="PANTHER" id="PTHR35788">
    <property type="entry name" value="EXPORTED PROTEIN-RELATED"/>
    <property type="match status" value="1"/>
</dbReference>
<gene>
    <name evidence="1" type="ORF">HELGO_WM18554</name>
</gene>
<organism evidence="1">
    <name type="scientific">uncultured Sulfurovum sp</name>
    <dbReference type="NCBI Taxonomy" id="269237"/>
    <lineage>
        <taxon>Bacteria</taxon>
        <taxon>Pseudomonadati</taxon>
        <taxon>Campylobacterota</taxon>
        <taxon>Epsilonproteobacteria</taxon>
        <taxon>Campylobacterales</taxon>
        <taxon>Sulfurovaceae</taxon>
        <taxon>Sulfurovum</taxon>
        <taxon>environmental samples</taxon>
    </lineage>
</organism>